<accession>A0ABW5ECF5</accession>
<keyword evidence="3" id="KW-0804">Transcription</keyword>
<sequence>MIKVIFSGAGLRECVVAPELPVAGEETVPYSKKHKLRSKSRIMHSATELFCRHGFDRVSIGQIMEVAKMTHGAFYNHFESKEALFSASFLESFRRGPVSRLAKAPFSIKHLAALATDYLSLRAFRDRRDPGPEAVLFNEIGSERPGIRKLYEEAYERMKKMLEVRITALGRLGKLPFAVNRDIAADRARSIIAAMVGAVAVARSITDPREQHLVLLAAQRQILAMLGVSESAYDPARIAG</sequence>
<dbReference type="SUPFAM" id="SSF46689">
    <property type="entry name" value="Homeodomain-like"/>
    <property type="match status" value="1"/>
</dbReference>
<evidence type="ECO:0000313" key="7">
    <source>
        <dbReference type="Proteomes" id="UP001597425"/>
    </source>
</evidence>
<dbReference type="RefSeq" id="WP_265720229.1">
    <property type="nucleotide sequence ID" value="NZ_JAPIVK010000002.1"/>
</dbReference>
<dbReference type="PRINTS" id="PR00455">
    <property type="entry name" value="HTHTETR"/>
</dbReference>
<dbReference type="InterPro" id="IPR009057">
    <property type="entry name" value="Homeodomain-like_sf"/>
</dbReference>
<dbReference type="InterPro" id="IPR036271">
    <property type="entry name" value="Tet_transcr_reg_TetR-rel_C_sf"/>
</dbReference>
<evidence type="ECO:0000256" key="4">
    <source>
        <dbReference type="PROSITE-ProRule" id="PRU00335"/>
    </source>
</evidence>
<evidence type="ECO:0000313" key="6">
    <source>
        <dbReference type="EMBL" id="MFD2309640.1"/>
    </source>
</evidence>
<dbReference type="PANTHER" id="PTHR47506">
    <property type="entry name" value="TRANSCRIPTIONAL REGULATORY PROTEIN"/>
    <property type="match status" value="1"/>
</dbReference>
<dbReference type="PANTHER" id="PTHR47506:SF7">
    <property type="entry name" value="TRANSCRIPTIONAL REGULATORY PROTEIN"/>
    <property type="match status" value="1"/>
</dbReference>
<dbReference type="SUPFAM" id="SSF48498">
    <property type="entry name" value="Tetracyclin repressor-like, C-terminal domain"/>
    <property type="match status" value="1"/>
</dbReference>
<keyword evidence="7" id="KW-1185">Reference proteome</keyword>
<keyword evidence="1" id="KW-0805">Transcription regulation</keyword>
<dbReference type="Proteomes" id="UP001597425">
    <property type="component" value="Unassembled WGS sequence"/>
</dbReference>
<dbReference type="Gene3D" id="1.10.357.10">
    <property type="entry name" value="Tetracycline Repressor, domain 2"/>
    <property type="match status" value="1"/>
</dbReference>
<feature type="DNA-binding region" description="H-T-H motif" evidence="4">
    <location>
        <begin position="59"/>
        <end position="78"/>
    </location>
</feature>
<evidence type="ECO:0000256" key="3">
    <source>
        <dbReference type="ARBA" id="ARBA00023163"/>
    </source>
</evidence>
<gene>
    <name evidence="6" type="ORF">ACFSKX_04350</name>
</gene>
<evidence type="ECO:0000259" key="5">
    <source>
        <dbReference type="PROSITE" id="PS50977"/>
    </source>
</evidence>
<dbReference type="EMBL" id="JBHUJD010000004">
    <property type="protein sequence ID" value="MFD2309640.1"/>
    <property type="molecule type" value="Genomic_DNA"/>
</dbReference>
<evidence type="ECO:0000256" key="1">
    <source>
        <dbReference type="ARBA" id="ARBA00023015"/>
    </source>
</evidence>
<proteinExistence type="predicted"/>
<comment type="caution">
    <text evidence="6">The sequence shown here is derived from an EMBL/GenBank/DDBJ whole genome shotgun (WGS) entry which is preliminary data.</text>
</comment>
<dbReference type="PROSITE" id="PS50977">
    <property type="entry name" value="HTH_TETR_2"/>
    <property type="match status" value="1"/>
</dbReference>
<reference evidence="7" key="1">
    <citation type="journal article" date="2019" name="Int. J. Syst. Evol. Microbiol.">
        <title>The Global Catalogue of Microorganisms (GCM) 10K type strain sequencing project: providing services to taxonomists for standard genome sequencing and annotation.</title>
        <authorList>
            <consortium name="The Broad Institute Genomics Platform"/>
            <consortium name="The Broad Institute Genome Sequencing Center for Infectious Disease"/>
            <person name="Wu L."/>
            <person name="Ma J."/>
        </authorList>
    </citation>
    <scope>NUCLEOTIDE SEQUENCE [LARGE SCALE GENOMIC DNA]</scope>
    <source>
        <strain evidence="7">KCTC 12848</strain>
    </source>
</reference>
<feature type="domain" description="HTH tetR-type" evidence="5">
    <location>
        <begin position="36"/>
        <end position="96"/>
    </location>
</feature>
<organism evidence="6 7">
    <name type="scientific">Microbulbifer halophilus</name>
    <dbReference type="NCBI Taxonomy" id="453963"/>
    <lineage>
        <taxon>Bacteria</taxon>
        <taxon>Pseudomonadati</taxon>
        <taxon>Pseudomonadota</taxon>
        <taxon>Gammaproteobacteria</taxon>
        <taxon>Cellvibrionales</taxon>
        <taxon>Microbulbiferaceae</taxon>
        <taxon>Microbulbifer</taxon>
    </lineage>
</organism>
<dbReference type="InterPro" id="IPR001647">
    <property type="entry name" value="HTH_TetR"/>
</dbReference>
<keyword evidence="2 4" id="KW-0238">DNA-binding</keyword>
<name>A0ABW5ECF5_9GAMM</name>
<dbReference type="Gene3D" id="1.10.10.60">
    <property type="entry name" value="Homeodomain-like"/>
    <property type="match status" value="1"/>
</dbReference>
<protein>
    <submittedName>
        <fullName evidence="6">TetR/AcrR family transcriptional regulator</fullName>
    </submittedName>
</protein>
<evidence type="ECO:0000256" key="2">
    <source>
        <dbReference type="ARBA" id="ARBA00023125"/>
    </source>
</evidence>
<dbReference type="Pfam" id="PF00440">
    <property type="entry name" value="TetR_N"/>
    <property type="match status" value="1"/>
</dbReference>